<dbReference type="UniPathway" id="UPA00126">
    <property type="reaction ID" value="UER00423"/>
</dbReference>
<evidence type="ECO:0000256" key="7">
    <source>
        <dbReference type="ARBA" id="ARBA00023235"/>
    </source>
</evidence>
<feature type="domain" description="Phosphomannose isomerase type I catalytic" evidence="12">
    <location>
        <begin position="68"/>
        <end position="215"/>
    </location>
</feature>
<keyword evidence="5" id="KW-0479">Metal-binding</keyword>
<dbReference type="Pfam" id="PF01238">
    <property type="entry name" value="PMI_typeI_C"/>
    <property type="match status" value="1"/>
</dbReference>
<accession>K1QR42</accession>
<evidence type="ECO:0000256" key="5">
    <source>
        <dbReference type="ARBA" id="ARBA00022723"/>
    </source>
</evidence>
<dbReference type="AlphaFoldDB" id="K1QR42"/>
<dbReference type="GO" id="GO:0005975">
    <property type="term" value="P:carbohydrate metabolic process"/>
    <property type="evidence" value="ECO:0007669"/>
    <property type="project" value="InterPro"/>
</dbReference>
<dbReference type="EMBL" id="JH817251">
    <property type="protein sequence ID" value="EKC33579.1"/>
    <property type="molecule type" value="Genomic_DNA"/>
</dbReference>
<evidence type="ECO:0000256" key="10">
    <source>
        <dbReference type="RuleBase" id="RU004248"/>
    </source>
</evidence>
<dbReference type="FunFam" id="2.60.120.10:FF:000044">
    <property type="entry name" value="Mannose-6-phosphate isomerase"/>
    <property type="match status" value="1"/>
</dbReference>
<dbReference type="HOGENOM" id="CLU_026967_0_0_1"/>
<evidence type="ECO:0000259" key="13">
    <source>
        <dbReference type="Pfam" id="PF20512"/>
    </source>
</evidence>
<dbReference type="EC" id="5.3.1.8" evidence="4 8"/>
<comment type="cofactor">
    <cofactor evidence="8">
        <name>Zn(2+)</name>
        <dbReference type="ChEBI" id="CHEBI:29105"/>
    </cofactor>
    <text evidence="8">Binds 1 zinc ion per subunit.</text>
</comment>
<reference evidence="14" key="1">
    <citation type="journal article" date="2012" name="Nature">
        <title>The oyster genome reveals stress adaptation and complexity of shell formation.</title>
        <authorList>
            <person name="Zhang G."/>
            <person name="Fang X."/>
            <person name="Guo X."/>
            <person name="Li L."/>
            <person name="Luo R."/>
            <person name="Xu F."/>
            <person name="Yang P."/>
            <person name="Zhang L."/>
            <person name="Wang X."/>
            <person name="Qi H."/>
            <person name="Xiong Z."/>
            <person name="Que H."/>
            <person name="Xie Y."/>
            <person name="Holland P.W."/>
            <person name="Paps J."/>
            <person name="Zhu Y."/>
            <person name="Wu F."/>
            <person name="Chen Y."/>
            <person name="Wang J."/>
            <person name="Peng C."/>
            <person name="Meng J."/>
            <person name="Yang L."/>
            <person name="Liu J."/>
            <person name="Wen B."/>
            <person name="Zhang N."/>
            <person name="Huang Z."/>
            <person name="Zhu Q."/>
            <person name="Feng Y."/>
            <person name="Mount A."/>
            <person name="Hedgecock D."/>
            <person name="Xu Z."/>
            <person name="Liu Y."/>
            <person name="Domazet-Loso T."/>
            <person name="Du Y."/>
            <person name="Sun X."/>
            <person name="Zhang S."/>
            <person name="Liu B."/>
            <person name="Cheng P."/>
            <person name="Jiang X."/>
            <person name="Li J."/>
            <person name="Fan D."/>
            <person name="Wang W."/>
            <person name="Fu W."/>
            <person name="Wang T."/>
            <person name="Wang B."/>
            <person name="Zhang J."/>
            <person name="Peng Z."/>
            <person name="Li Y."/>
            <person name="Li N."/>
            <person name="Wang J."/>
            <person name="Chen M."/>
            <person name="He Y."/>
            <person name="Tan F."/>
            <person name="Song X."/>
            <person name="Zheng Q."/>
            <person name="Huang R."/>
            <person name="Yang H."/>
            <person name="Du X."/>
            <person name="Chen L."/>
            <person name="Yang M."/>
            <person name="Gaffney P.M."/>
            <person name="Wang S."/>
            <person name="Luo L."/>
            <person name="She Z."/>
            <person name="Ming Y."/>
            <person name="Huang W."/>
            <person name="Zhang S."/>
            <person name="Huang B."/>
            <person name="Zhang Y."/>
            <person name="Qu T."/>
            <person name="Ni P."/>
            <person name="Miao G."/>
            <person name="Wang J."/>
            <person name="Wang Q."/>
            <person name="Steinberg C.E."/>
            <person name="Wang H."/>
            <person name="Li N."/>
            <person name="Qian L."/>
            <person name="Zhang G."/>
            <person name="Li Y."/>
            <person name="Yang H."/>
            <person name="Liu X."/>
            <person name="Wang J."/>
            <person name="Yin Y."/>
            <person name="Wang J."/>
        </authorList>
    </citation>
    <scope>NUCLEOTIDE SEQUENCE [LARGE SCALE GENOMIC DNA]</scope>
    <source>
        <strain evidence="14">05x7-T-G4-1.051#20</strain>
    </source>
</reference>
<dbReference type="PRINTS" id="PR00714">
    <property type="entry name" value="MAN6PISMRASE"/>
</dbReference>
<dbReference type="Pfam" id="PF20511">
    <property type="entry name" value="PMI_typeI_cat"/>
    <property type="match status" value="1"/>
</dbReference>
<gene>
    <name evidence="14" type="ORF">CGI_10016648</name>
</gene>
<dbReference type="NCBIfam" id="TIGR00218">
    <property type="entry name" value="manA"/>
    <property type="match status" value="1"/>
</dbReference>
<evidence type="ECO:0000259" key="11">
    <source>
        <dbReference type="Pfam" id="PF01238"/>
    </source>
</evidence>
<comment type="similarity">
    <text evidence="3 9">Belongs to the mannose-6-phosphate isomerase type 1 family.</text>
</comment>
<dbReference type="InterPro" id="IPR046456">
    <property type="entry name" value="PMI_typeI_C"/>
</dbReference>
<dbReference type="GO" id="GO:0004476">
    <property type="term" value="F:mannose-6-phosphate isomerase activity"/>
    <property type="evidence" value="ECO:0007669"/>
    <property type="project" value="UniProtKB-EC"/>
</dbReference>
<dbReference type="InterPro" id="IPR001250">
    <property type="entry name" value="Man6P_Isoase-1"/>
</dbReference>
<proteinExistence type="inferred from homology"/>
<protein>
    <recommendedName>
        <fullName evidence="4 8">Mannose-6-phosphate isomerase</fullName>
        <ecNumber evidence="4 8">5.3.1.8</ecNumber>
    </recommendedName>
</protein>
<evidence type="ECO:0000256" key="9">
    <source>
        <dbReference type="RuleBase" id="RU004189"/>
    </source>
</evidence>
<organism evidence="14">
    <name type="scientific">Magallana gigas</name>
    <name type="common">Pacific oyster</name>
    <name type="synonym">Crassostrea gigas</name>
    <dbReference type="NCBI Taxonomy" id="29159"/>
    <lineage>
        <taxon>Eukaryota</taxon>
        <taxon>Metazoa</taxon>
        <taxon>Spiralia</taxon>
        <taxon>Lophotrochozoa</taxon>
        <taxon>Mollusca</taxon>
        <taxon>Bivalvia</taxon>
        <taxon>Autobranchia</taxon>
        <taxon>Pteriomorphia</taxon>
        <taxon>Ostreida</taxon>
        <taxon>Ostreoidea</taxon>
        <taxon>Ostreidae</taxon>
        <taxon>Magallana</taxon>
    </lineage>
</organism>
<evidence type="ECO:0000256" key="2">
    <source>
        <dbReference type="ARBA" id="ARBA00004666"/>
    </source>
</evidence>
<dbReference type="InterPro" id="IPR014710">
    <property type="entry name" value="RmlC-like_jellyroll"/>
</dbReference>
<comment type="pathway">
    <text evidence="2 10">Nucleotide-sugar biosynthesis; GDP-alpha-D-mannose biosynthesis; alpha-D-mannose 1-phosphate from D-fructose 6-phosphate: step 1/2.</text>
</comment>
<dbReference type="CDD" id="cd07011">
    <property type="entry name" value="cupin_PMI_type_I_N"/>
    <property type="match status" value="1"/>
</dbReference>
<evidence type="ECO:0000259" key="12">
    <source>
        <dbReference type="Pfam" id="PF20511"/>
    </source>
</evidence>
<dbReference type="InterPro" id="IPR046458">
    <property type="entry name" value="PMI_typeI_hel"/>
</dbReference>
<feature type="domain" description="Phosphomannose isomerase type I helical insertion" evidence="13">
    <location>
        <begin position="242"/>
        <end position="320"/>
    </location>
</feature>
<dbReference type="InterPro" id="IPR016305">
    <property type="entry name" value="Mannose-6-P_Isomerase"/>
</dbReference>
<dbReference type="Gene3D" id="1.10.441.10">
    <property type="entry name" value="Phosphomannose Isomerase, domain 2"/>
    <property type="match status" value="1"/>
</dbReference>
<dbReference type="PANTHER" id="PTHR10309:SF0">
    <property type="entry name" value="MANNOSE-6-PHOSPHATE ISOMERASE"/>
    <property type="match status" value="1"/>
</dbReference>
<keyword evidence="7 8" id="KW-0413">Isomerase</keyword>
<evidence type="ECO:0000313" key="14">
    <source>
        <dbReference type="EMBL" id="EKC33579.1"/>
    </source>
</evidence>
<dbReference type="InterPro" id="IPR011051">
    <property type="entry name" value="RmlC_Cupin_sf"/>
</dbReference>
<dbReference type="GO" id="GO:0009298">
    <property type="term" value="P:GDP-mannose biosynthetic process"/>
    <property type="evidence" value="ECO:0007669"/>
    <property type="project" value="UniProtKB-UniPathway"/>
</dbReference>
<dbReference type="InParanoid" id="K1QR42"/>
<dbReference type="GO" id="GO:0008270">
    <property type="term" value="F:zinc ion binding"/>
    <property type="evidence" value="ECO:0007669"/>
    <property type="project" value="InterPro"/>
</dbReference>
<dbReference type="InterPro" id="IPR018050">
    <property type="entry name" value="Pmannose_isomerase-type1_CS"/>
</dbReference>
<feature type="domain" description="Phosphomannose isomerase type I C-terminal" evidence="11">
    <location>
        <begin position="403"/>
        <end position="441"/>
    </location>
</feature>
<evidence type="ECO:0000256" key="8">
    <source>
        <dbReference type="RuleBase" id="RU000611"/>
    </source>
</evidence>
<dbReference type="PROSITE" id="PS00965">
    <property type="entry name" value="PMI_I_1"/>
    <property type="match status" value="1"/>
</dbReference>
<dbReference type="Gene3D" id="2.60.120.10">
    <property type="entry name" value="Jelly Rolls"/>
    <property type="match status" value="2"/>
</dbReference>
<evidence type="ECO:0000256" key="6">
    <source>
        <dbReference type="ARBA" id="ARBA00022833"/>
    </source>
</evidence>
<dbReference type="InterPro" id="IPR046457">
    <property type="entry name" value="PMI_typeI_cat"/>
</dbReference>
<dbReference type="PROSITE" id="PS00966">
    <property type="entry name" value="PMI_I_2"/>
    <property type="match status" value="1"/>
</dbReference>
<dbReference type="Pfam" id="PF20512">
    <property type="entry name" value="PMI_typeI_hel"/>
    <property type="match status" value="1"/>
</dbReference>
<dbReference type="FunCoup" id="K1QR42">
    <property type="interactions" value="964"/>
</dbReference>
<dbReference type="GO" id="GO:0005829">
    <property type="term" value="C:cytosol"/>
    <property type="evidence" value="ECO:0007669"/>
    <property type="project" value="TreeGrafter"/>
</dbReference>
<dbReference type="SUPFAM" id="SSF51182">
    <property type="entry name" value="RmlC-like cupins"/>
    <property type="match status" value="1"/>
</dbReference>
<name>K1QR42_MAGGI</name>
<evidence type="ECO:0000256" key="3">
    <source>
        <dbReference type="ARBA" id="ARBA00010772"/>
    </source>
</evidence>
<evidence type="ECO:0000256" key="4">
    <source>
        <dbReference type="ARBA" id="ARBA00011956"/>
    </source>
</evidence>
<sequence length="486" mass="53640">MSEDELGMNLYIVNNSFVNSCTCKVLLSLDTYTTVDDKTRVSVKSILKRPTNCPATLICGQTRHTMSVFPLKCSIQNYAWGKLGHESEVASLLKASDPAFQIDESTPYAELWMGTHINCPSKVRTGRGSTLSLKDWIIQHPDQLGDAVTKRFGNDLPFLFKVLSVNKSLSVQAHPNKVQAEKLHAKFPELYKDNNHKPELAIALTPFKAMCGFRPIQQVAEFLSRIEELRAVVGGPTSCKLISASKTMDMPLQREAMKDCFTSLMNQESDFVKSELKLLINRLQDLDSAGTDTSGFESETLYKLYNEFPGDVGCFTVYFLNIVTLQPGEGMFLEANLPHAYLSGDTMECMACSDNVVRAGLTPKYRDVHTLCEMLDYTGKPANKTKFPGKSVTENGVTITTFSPPIRDFAVKKFQTSPGVTALQLPALTSPSITIVIQGNGIANNPTLESSIPLNRGEIFFASVNQEVMIDVSSESMLLFQAYAAV</sequence>
<evidence type="ECO:0000256" key="1">
    <source>
        <dbReference type="ARBA" id="ARBA00000757"/>
    </source>
</evidence>
<keyword evidence="6 8" id="KW-0862">Zinc</keyword>
<dbReference type="PANTHER" id="PTHR10309">
    <property type="entry name" value="MANNOSE-6-PHOSPHATE ISOMERASE"/>
    <property type="match status" value="1"/>
</dbReference>
<comment type="catalytic activity">
    <reaction evidence="1 8">
        <text>D-mannose 6-phosphate = D-fructose 6-phosphate</text>
        <dbReference type="Rhea" id="RHEA:12356"/>
        <dbReference type="ChEBI" id="CHEBI:58735"/>
        <dbReference type="ChEBI" id="CHEBI:61527"/>
        <dbReference type="EC" id="5.3.1.8"/>
    </reaction>
</comment>